<evidence type="ECO:0000313" key="2">
    <source>
        <dbReference type="Proteomes" id="UP000231857"/>
    </source>
</evidence>
<dbReference type="RefSeq" id="WP_100724094.1">
    <property type="nucleotide sequence ID" value="NZ_NPEG01000007.1"/>
</dbReference>
<organism evidence="1 2">
    <name type="scientific">Leptospira haakeii</name>
    <dbReference type="NCBI Taxonomy" id="2023198"/>
    <lineage>
        <taxon>Bacteria</taxon>
        <taxon>Pseudomonadati</taxon>
        <taxon>Spirochaetota</taxon>
        <taxon>Spirochaetia</taxon>
        <taxon>Leptospirales</taxon>
        <taxon>Leptospiraceae</taxon>
        <taxon>Leptospira</taxon>
    </lineage>
</organism>
<accession>A0ABX4PNB8</accession>
<dbReference type="Proteomes" id="UP000231857">
    <property type="component" value="Unassembled WGS sequence"/>
</dbReference>
<name>A0ABX4PNB8_9LEPT</name>
<evidence type="ECO:0000313" key="1">
    <source>
        <dbReference type="EMBL" id="PKA15868.1"/>
    </source>
</evidence>
<reference evidence="1 2" key="1">
    <citation type="submission" date="2017-07" db="EMBL/GenBank/DDBJ databases">
        <title>Leptospira spp. isolated from tropical soils.</title>
        <authorList>
            <person name="Thibeaux R."/>
            <person name="Iraola G."/>
            <person name="Ferres I."/>
            <person name="Bierque E."/>
            <person name="Girault D."/>
            <person name="Soupe-Gilbert M.-E."/>
            <person name="Picardeau M."/>
            <person name="Goarant C."/>
        </authorList>
    </citation>
    <scope>NUCLEOTIDE SEQUENCE [LARGE SCALE GENOMIC DNA]</scope>
    <source>
        <strain evidence="1 2">ATI7-C-A2</strain>
    </source>
</reference>
<keyword evidence="2" id="KW-1185">Reference proteome</keyword>
<comment type="caution">
    <text evidence="1">The sequence shown here is derived from an EMBL/GenBank/DDBJ whole genome shotgun (WGS) entry which is preliminary data.</text>
</comment>
<dbReference type="EMBL" id="NPEI01000005">
    <property type="protein sequence ID" value="PKA15868.1"/>
    <property type="molecule type" value="Genomic_DNA"/>
</dbReference>
<proteinExistence type="predicted"/>
<gene>
    <name evidence="1" type="ORF">CH363_10135</name>
</gene>
<evidence type="ECO:0008006" key="3">
    <source>
        <dbReference type="Google" id="ProtNLM"/>
    </source>
</evidence>
<sequence length="209" mass="24275">MKIFEKIYIFVFFILWSCNTEPYIKQIPPIFPGKDVTLKIDLDNSLMPEYKEMVLTKFCLGRTEQDLERNCEMDPIIRYYPIKSNEPLHLIIPEGYYPYGKMIFWSKSPSFGSRSSMAVAYFSRDFEKSLDKKDCSLKGVSLEGSVGILRYNCKGLIFKSKQTHQITFRVVNDSYMDGLIIYTALTPIRLGGNFQAAEIKYYIHSSNSR</sequence>
<protein>
    <recommendedName>
        <fullName evidence="3">Lipoprotein</fullName>
    </recommendedName>
</protein>